<keyword evidence="1" id="KW-0472">Membrane</keyword>
<dbReference type="OrthoDB" id="9958632at2"/>
<dbReference type="AlphaFoldDB" id="A0A7J5BAD8"/>
<keyword evidence="1" id="KW-1133">Transmembrane helix</keyword>
<organism evidence="2 3">
    <name type="scientific">Gulosibacter chungangensis</name>
    <dbReference type="NCBI Taxonomy" id="979746"/>
    <lineage>
        <taxon>Bacteria</taxon>
        <taxon>Bacillati</taxon>
        <taxon>Actinomycetota</taxon>
        <taxon>Actinomycetes</taxon>
        <taxon>Micrococcales</taxon>
        <taxon>Microbacteriaceae</taxon>
        <taxon>Gulosibacter</taxon>
    </lineage>
</organism>
<evidence type="ECO:0000256" key="1">
    <source>
        <dbReference type="SAM" id="Phobius"/>
    </source>
</evidence>
<dbReference type="RefSeq" id="WP_158052664.1">
    <property type="nucleotide sequence ID" value="NZ_WBKB01000006.1"/>
</dbReference>
<evidence type="ECO:0000313" key="2">
    <source>
        <dbReference type="EMBL" id="KAB1642209.1"/>
    </source>
</evidence>
<sequence>MAISASVIMVIAGFYGAHLAAAYNYRFENYSWAGSARSRSGKLADSIRDLHYWLADHVSDGLVVTAIVALFVIAAACFVTLPVLALRWQKARDAHADAVAAAEETLD</sequence>
<evidence type="ECO:0000313" key="3">
    <source>
        <dbReference type="Proteomes" id="UP000433493"/>
    </source>
</evidence>
<keyword evidence="1" id="KW-0812">Transmembrane</keyword>
<keyword evidence="3" id="KW-1185">Reference proteome</keyword>
<dbReference type="Proteomes" id="UP000433493">
    <property type="component" value="Unassembled WGS sequence"/>
</dbReference>
<feature type="transmembrane region" description="Helical" evidence="1">
    <location>
        <begin position="62"/>
        <end position="86"/>
    </location>
</feature>
<name>A0A7J5BAD8_9MICO</name>
<accession>A0A7J5BAD8</accession>
<protein>
    <submittedName>
        <fullName evidence="2">Uncharacterized protein</fullName>
    </submittedName>
</protein>
<gene>
    <name evidence="2" type="ORF">F8O05_10310</name>
</gene>
<dbReference type="EMBL" id="WBKB01000006">
    <property type="protein sequence ID" value="KAB1642209.1"/>
    <property type="molecule type" value="Genomic_DNA"/>
</dbReference>
<comment type="caution">
    <text evidence="2">The sequence shown here is derived from an EMBL/GenBank/DDBJ whole genome shotgun (WGS) entry which is preliminary data.</text>
</comment>
<reference evidence="2 3" key="1">
    <citation type="submission" date="2019-09" db="EMBL/GenBank/DDBJ databases">
        <title>Phylogeny of genus Pseudoclavibacter and closely related genus.</title>
        <authorList>
            <person name="Li Y."/>
        </authorList>
    </citation>
    <scope>NUCLEOTIDE SEQUENCE [LARGE SCALE GENOMIC DNA]</scope>
    <source>
        <strain evidence="2 3">KCTC 13959</strain>
    </source>
</reference>
<proteinExistence type="predicted"/>